<keyword evidence="3 5" id="KW-1133">Transmembrane helix</keyword>
<dbReference type="Pfam" id="PF12698">
    <property type="entry name" value="ABC2_membrane_3"/>
    <property type="match status" value="1"/>
</dbReference>
<sequence length="280" mass="29591">MTAPVQARSGRTGMAGRLGLGGVSPRRISALGRAEMILLLRNKTAATTALLLPLGTVALFSTFLEGDGHVSAGAFLATSMFGFVLLYVVYYNLVTTYVARREERVLKRLRTGVATDAEILIGAAVPALALALTQTVLTVVAAMVLIDLPVPVNLPVLLLAMLAGCAIFVLLAAASSGFTRTVETAQITTLPVLVVSMIGSGVAGSLDSMPDTLATVCRMLPLTPVLDLVRLGWLGTTGAEAPRDFVGVLSEARQPAVIILLWLAIGVSAIRRWFRWDTRH</sequence>
<organism evidence="7 8">
    <name type="scientific">Plantactinospora soyae</name>
    <dbReference type="NCBI Taxonomy" id="1544732"/>
    <lineage>
        <taxon>Bacteria</taxon>
        <taxon>Bacillati</taxon>
        <taxon>Actinomycetota</taxon>
        <taxon>Actinomycetes</taxon>
        <taxon>Micromonosporales</taxon>
        <taxon>Micromonosporaceae</taxon>
        <taxon>Plantactinospora</taxon>
    </lineage>
</organism>
<dbReference type="InterPro" id="IPR052902">
    <property type="entry name" value="ABC-2_transporter"/>
</dbReference>
<feature type="transmembrane region" description="Helical" evidence="5">
    <location>
        <begin position="70"/>
        <end position="98"/>
    </location>
</feature>
<dbReference type="AlphaFoldDB" id="A0A927MBD9"/>
<dbReference type="EMBL" id="JADBEB010000001">
    <property type="protein sequence ID" value="MBE1490602.1"/>
    <property type="molecule type" value="Genomic_DNA"/>
</dbReference>
<feature type="domain" description="ABC-2 type transporter transmembrane" evidence="6">
    <location>
        <begin position="72"/>
        <end position="265"/>
    </location>
</feature>
<feature type="transmembrane region" description="Helical" evidence="5">
    <location>
        <begin position="152"/>
        <end position="175"/>
    </location>
</feature>
<feature type="transmembrane region" description="Helical" evidence="5">
    <location>
        <begin position="256"/>
        <end position="274"/>
    </location>
</feature>
<comment type="subcellular location">
    <subcellularLocation>
        <location evidence="1">Membrane</location>
        <topology evidence="1">Multi-pass membrane protein</topology>
    </subcellularLocation>
</comment>
<comment type="caution">
    <text evidence="7">The sequence shown here is derived from an EMBL/GenBank/DDBJ whole genome shotgun (WGS) entry which is preliminary data.</text>
</comment>
<dbReference type="InterPro" id="IPR013525">
    <property type="entry name" value="ABC2_TM"/>
</dbReference>
<evidence type="ECO:0000256" key="3">
    <source>
        <dbReference type="ARBA" id="ARBA00022989"/>
    </source>
</evidence>
<evidence type="ECO:0000256" key="5">
    <source>
        <dbReference type="SAM" id="Phobius"/>
    </source>
</evidence>
<evidence type="ECO:0000313" key="8">
    <source>
        <dbReference type="Proteomes" id="UP000649753"/>
    </source>
</evidence>
<evidence type="ECO:0000256" key="4">
    <source>
        <dbReference type="ARBA" id="ARBA00023136"/>
    </source>
</evidence>
<dbReference type="Proteomes" id="UP000649753">
    <property type="component" value="Unassembled WGS sequence"/>
</dbReference>
<dbReference type="RefSeq" id="WP_225945764.1">
    <property type="nucleotide sequence ID" value="NZ_JADBEB010000001.1"/>
</dbReference>
<feature type="transmembrane region" description="Helical" evidence="5">
    <location>
        <begin position="187"/>
        <end position="206"/>
    </location>
</feature>
<gene>
    <name evidence="7" type="ORF">H4W31_006240</name>
</gene>
<proteinExistence type="predicted"/>
<keyword evidence="2 5" id="KW-0812">Transmembrane</keyword>
<name>A0A927MBD9_9ACTN</name>
<evidence type="ECO:0000256" key="1">
    <source>
        <dbReference type="ARBA" id="ARBA00004141"/>
    </source>
</evidence>
<feature type="transmembrane region" description="Helical" evidence="5">
    <location>
        <begin position="45"/>
        <end position="64"/>
    </location>
</feature>
<evidence type="ECO:0000259" key="6">
    <source>
        <dbReference type="Pfam" id="PF12698"/>
    </source>
</evidence>
<dbReference type="PANTHER" id="PTHR43027">
    <property type="entry name" value="DOXORUBICIN RESISTANCE ABC TRANSPORTER PERMEASE PROTEIN DRRC-RELATED"/>
    <property type="match status" value="1"/>
</dbReference>
<dbReference type="PANTHER" id="PTHR43027:SF2">
    <property type="entry name" value="TRANSPORT PERMEASE PROTEIN"/>
    <property type="match status" value="1"/>
</dbReference>
<evidence type="ECO:0000313" key="7">
    <source>
        <dbReference type="EMBL" id="MBE1490602.1"/>
    </source>
</evidence>
<dbReference type="GO" id="GO:0016020">
    <property type="term" value="C:membrane"/>
    <property type="evidence" value="ECO:0007669"/>
    <property type="project" value="UniProtKB-SubCell"/>
</dbReference>
<dbReference type="GO" id="GO:0140359">
    <property type="term" value="F:ABC-type transporter activity"/>
    <property type="evidence" value="ECO:0007669"/>
    <property type="project" value="InterPro"/>
</dbReference>
<keyword evidence="8" id="KW-1185">Reference proteome</keyword>
<keyword evidence="4 5" id="KW-0472">Membrane</keyword>
<reference evidence="7" key="1">
    <citation type="submission" date="2020-10" db="EMBL/GenBank/DDBJ databases">
        <title>Sequencing the genomes of 1000 actinobacteria strains.</title>
        <authorList>
            <person name="Klenk H.-P."/>
        </authorList>
    </citation>
    <scope>NUCLEOTIDE SEQUENCE</scope>
    <source>
        <strain evidence="7">DSM 46832</strain>
    </source>
</reference>
<evidence type="ECO:0000256" key="2">
    <source>
        <dbReference type="ARBA" id="ARBA00022692"/>
    </source>
</evidence>
<feature type="transmembrane region" description="Helical" evidence="5">
    <location>
        <begin position="119"/>
        <end position="146"/>
    </location>
</feature>
<protein>
    <submittedName>
        <fullName evidence="7">ABC-2 type transport system permease protein</fullName>
    </submittedName>
</protein>
<accession>A0A927MBD9</accession>